<dbReference type="PANTHER" id="PTHR36454:SF1">
    <property type="entry name" value="DUF1015 DOMAIN-CONTAINING PROTEIN"/>
    <property type="match status" value="1"/>
</dbReference>
<organism evidence="1">
    <name type="scientific">marine sediment metagenome</name>
    <dbReference type="NCBI Taxonomy" id="412755"/>
    <lineage>
        <taxon>unclassified sequences</taxon>
        <taxon>metagenomes</taxon>
        <taxon>ecological metagenomes</taxon>
    </lineage>
</organism>
<dbReference type="Pfam" id="PF06245">
    <property type="entry name" value="DUF1015"/>
    <property type="match status" value="1"/>
</dbReference>
<reference evidence="1" key="1">
    <citation type="journal article" date="2014" name="Front. Microbiol.">
        <title>High frequency of phylogenetically diverse reductive dehalogenase-homologous genes in deep subseafloor sedimentary metagenomes.</title>
        <authorList>
            <person name="Kawai M."/>
            <person name="Futagami T."/>
            <person name="Toyoda A."/>
            <person name="Takaki Y."/>
            <person name="Nishi S."/>
            <person name="Hori S."/>
            <person name="Arai W."/>
            <person name="Tsubouchi T."/>
            <person name="Morono Y."/>
            <person name="Uchiyama I."/>
            <person name="Ito T."/>
            <person name="Fujiyama A."/>
            <person name="Inagaki F."/>
            <person name="Takami H."/>
        </authorList>
    </citation>
    <scope>NUCLEOTIDE SEQUENCE</scope>
    <source>
        <strain evidence="1">Expedition CK06-06</strain>
    </source>
</reference>
<dbReference type="AlphaFoldDB" id="X1F2X1"/>
<dbReference type="InterPro" id="IPR008323">
    <property type="entry name" value="UCP033563"/>
</dbReference>
<comment type="caution">
    <text evidence="1">The sequence shown here is derived from an EMBL/GenBank/DDBJ whole genome shotgun (WGS) entry which is preliminary data.</text>
</comment>
<accession>X1F2X1</accession>
<evidence type="ECO:0000313" key="1">
    <source>
        <dbReference type="EMBL" id="GAH23724.1"/>
    </source>
</evidence>
<dbReference type="EMBL" id="BART01041167">
    <property type="protein sequence ID" value="GAH23724.1"/>
    <property type="molecule type" value="Genomic_DNA"/>
</dbReference>
<dbReference type="PANTHER" id="PTHR36454">
    <property type="entry name" value="LMO2823 PROTEIN"/>
    <property type="match status" value="1"/>
</dbReference>
<protein>
    <submittedName>
        <fullName evidence="1">Uncharacterized protein</fullName>
    </submittedName>
</protein>
<sequence>MDYNRVVSGLNELSKEEFFEKIKEKFNVRESGKKGNPNKPEEKHNFGMYLQGKWFHLTSKSGTFDEKDPVLSL</sequence>
<gene>
    <name evidence="1" type="ORF">S01H4_66458</name>
</gene>
<feature type="non-terminal residue" evidence="1">
    <location>
        <position position="73"/>
    </location>
</feature>
<proteinExistence type="predicted"/>
<name>X1F2X1_9ZZZZ</name>